<dbReference type="EMBL" id="JAPJZH010000016">
    <property type="protein sequence ID" value="MDA4847813.1"/>
    <property type="molecule type" value="Genomic_DNA"/>
</dbReference>
<protein>
    <submittedName>
        <fullName evidence="1">RidA family protein</fullName>
    </submittedName>
</protein>
<dbReference type="SUPFAM" id="SSF55298">
    <property type="entry name" value="YjgF-like"/>
    <property type="match status" value="1"/>
</dbReference>
<dbReference type="InterPro" id="IPR006175">
    <property type="entry name" value="YjgF/YER057c/UK114"/>
</dbReference>
<comment type="caution">
    <text evidence="1">The sequence shown here is derived from an EMBL/GenBank/DDBJ whole genome shotgun (WGS) entry which is preliminary data.</text>
</comment>
<sequence length="129" mass="13903">MVRSIDPPGVPRHKNPIPAAALKGGLLASSAISGLDVETGAYPQDKAVQVALAFGYVETVLDAAGCTPQDVVRMDLYFNDKADRRFVNPHWIAMYPDETARPARHAHIAELPHGCCLQITLLAVTGDRT</sequence>
<dbReference type="Proteomes" id="UP001148313">
    <property type="component" value="Unassembled WGS sequence"/>
</dbReference>
<organism evidence="1 2">
    <name type="scientific">Hoeflea poritis</name>
    <dbReference type="NCBI Taxonomy" id="2993659"/>
    <lineage>
        <taxon>Bacteria</taxon>
        <taxon>Pseudomonadati</taxon>
        <taxon>Pseudomonadota</taxon>
        <taxon>Alphaproteobacteria</taxon>
        <taxon>Hyphomicrobiales</taxon>
        <taxon>Rhizobiaceae</taxon>
        <taxon>Hoeflea</taxon>
    </lineage>
</organism>
<evidence type="ECO:0000313" key="1">
    <source>
        <dbReference type="EMBL" id="MDA4847813.1"/>
    </source>
</evidence>
<gene>
    <name evidence="1" type="ORF">OOZ53_20805</name>
</gene>
<evidence type="ECO:0000313" key="2">
    <source>
        <dbReference type="Proteomes" id="UP001148313"/>
    </source>
</evidence>
<dbReference type="CDD" id="cd00448">
    <property type="entry name" value="YjgF_YER057c_UK114_family"/>
    <property type="match status" value="1"/>
</dbReference>
<accession>A0ABT4VSX5</accession>
<dbReference type="Gene3D" id="3.30.1330.40">
    <property type="entry name" value="RutC-like"/>
    <property type="match status" value="1"/>
</dbReference>
<dbReference type="Pfam" id="PF01042">
    <property type="entry name" value="Ribonuc_L-PSP"/>
    <property type="match status" value="1"/>
</dbReference>
<name>A0ABT4VSX5_9HYPH</name>
<keyword evidence="2" id="KW-1185">Reference proteome</keyword>
<reference evidence="1" key="1">
    <citation type="submission" date="2022-11" db="EMBL/GenBank/DDBJ databases">
        <title>Hoeflea poritis sp. nov., isolated from scleractinian coral Porites lutea.</title>
        <authorList>
            <person name="Zhang G."/>
            <person name="Wei Q."/>
            <person name="Cai L."/>
        </authorList>
    </citation>
    <scope>NUCLEOTIDE SEQUENCE</scope>
    <source>
        <strain evidence="1">E7-10</strain>
    </source>
</reference>
<dbReference type="RefSeq" id="WP_271091655.1">
    <property type="nucleotide sequence ID" value="NZ_JAPJZH010000016.1"/>
</dbReference>
<proteinExistence type="predicted"/>
<dbReference type="InterPro" id="IPR035959">
    <property type="entry name" value="RutC-like_sf"/>
</dbReference>